<dbReference type="SUPFAM" id="SSF52833">
    <property type="entry name" value="Thioredoxin-like"/>
    <property type="match status" value="1"/>
</dbReference>
<accession>A0ABD3MHH4</accession>
<dbReference type="Gene3D" id="3.40.30.10">
    <property type="entry name" value="Glutaredoxin"/>
    <property type="match status" value="1"/>
</dbReference>
<organism evidence="4 5">
    <name type="scientific">Discostella pseudostelligera</name>
    <dbReference type="NCBI Taxonomy" id="259834"/>
    <lineage>
        <taxon>Eukaryota</taxon>
        <taxon>Sar</taxon>
        <taxon>Stramenopiles</taxon>
        <taxon>Ochrophyta</taxon>
        <taxon>Bacillariophyta</taxon>
        <taxon>Coscinodiscophyceae</taxon>
        <taxon>Thalassiosirophycidae</taxon>
        <taxon>Stephanodiscales</taxon>
        <taxon>Stephanodiscaceae</taxon>
        <taxon>Discostella</taxon>
    </lineage>
</organism>
<dbReference type="Pfam" id="PF00085">
    <property type="entry name" value="Thioredoxin"/>
    <property type="match status" value="1"/>
</dbReference>
<dbReference type="InterPro" id="IPR036249">
    <property type="entry name" value="Thioredoxin-like_sf"/>
</dbReference>
<name>A0ABD3MHH4_9STRA</name>
<dbReference type="PANTHER" id="PTHR43601">
    <property type="entry name" value="THIOREDOXIN, MITOCHONDRIAL"/>
    <property type="match status" value="1"/>
</dbReference>
<dbReference type="CDD" id="cd02961">
    <property type="entry name" value="PDI_a_family"/>
    <property type="match status" value="1"/>
</dbReference>
<evidence type="ECO:0000313" key="5">
    <source>
        <dbReference type="Proteomes" id="UP001530293"/>
    </source>
</evidence>
<feature type="region of interest" description="Disordered" evidence="2">
    <location>
        <begin position="365"/>
        <end position="400"/>
    </location>
</feature>
<dbReference type="PANTHER" id="PTHR43601:SF32">
    <property type="entry name" value="THIOREDOXIN-LIKE 2-2, CHLOROPLASTIC"/>
    <property type="match status" value="1"/>
</dbReference>
<proteinExistence type="inferred from homology"/>
<feature type="compositionally biased region" description="Polar residues" evidence="2">
    <location>
        <begin position="108"/>
        <end position="128"/>
    </location>
</feature>
<reference evidence="4 5" key="1">
    <citation type="submission" date="2024-10" db="EMBL/GenBank/DDBJ databases">
        <title>Updated reference genomes for cyclostephanoid diatoms.</title>
        <authorList>
            <person name="Roberts W.R."/>
            <person name="Alverson A.J."/>
        </authorList>
    </citation>
    <scope>NUCLEOTIDE SEQUENCE [LARGE SCALE GENOMIC DNA]</scope>
    <source>
        <strain evidence="4 5">AJA232-27</strain>
    </source>
</reference>
<feature type="domain" description="Thioredoxin" evidence="3">
    <location>
        <begin position="137"/>
        <end position="330"/>
    </location>
</feature>
<evidence type="ECO:0000256" key="1">
    <source>
        <dbReference type="ARBA" id="ARBA00008987"/>
    </source>
</evidence>
<comment type="caution">
    <text evidence="4">The sequence shown here is derived from an EMBL/GenBank/DDBJ whole genome shotgun (WGS) entry which is preliminary data.</text>
</comment>
<keyword evidence="5" id="KW-1185">Reference proteome</keyword>
<evidence type="ECO:0000259" key="3">
    <source>
        <dbReference type="PROSITE" id="PS51352"/>
    </source>
</evidence>
<sequence length="505" mass="56742">MAKLSPVARRGITTLLFSTIIIFFPSPRLINESVCLVEGLVNVAPFSQLGGCCPMQRHTRLYNSHDAMTVTTAGELLTASPTSATSIESSSSVGDVAAYDTQSSTVQTTIQPSASLPSTVSADTASRSSQKRDKPAKRMGVWMPPSKNADQKRGKIFSIQQPQDLLDFVIEDERLSVVKVYASWCKTCQVFDVRYRGLAAKYGDNSDASRAVESASNGRVRFAEMQYDNPNNEEMCQLLNATKLPYILMYKGSRGKVKEFHCSPAKFQLLIDSVNELVDYSSSTDIELINDSISLSDTAIDGRSNPVAESSNEFIHDVEETIEGLKQQLAKETAEKLEMFEVMKAQIEYDKEYIQKLESGVETQRSMLDDRASELSDLQTMQKSNEEERESLSNELTQQREENQELKVDLSAYQIQVHQLNQRISELENSITKLELESSFNRNLANDKEHQLRLSADNLEKQKQYYEKERNSLRQLTLLGMKRVGRGAKSFLVRLRGKEINGRSS</sequence>
<feature type="compositionally biased region" description="Basic and acidic residues" evidence="2">
    <location>
        <begin position="384"/>
        <end position="400"/>
    </location>
</feature>
<evidence type="ECO:0000313" key="4">
    <source>
        <dbReference type="EMBL" id="KAL3759990.1"/>
    </source>
</evidence>
<dbReference type="PROSITE" id="PS51352">
    <property type="entry name" value="THIOREDOXIN_2"/>
    <property type="match status" value="1"/>
</dbReference>
<dbReference type="InterPro" id="IPR013766">
    <property type="entry name" value="Thioredoxin_domain"/>
</dbReference>
<dbReference type="EMBL" id="JALLBG020000195">
    <property type="protein sequence ID" value="KAL3759990.1"/>
    <property type="molecule type" value="Genomic_DNA"/>
</dbReference>
<dbReference type="Proteomes" id="UP001530293">
    <property type="component" value="Unassembled WGS sequence"/>
</dbReference>
<protein>
    <recommendedName>
        <fullName evidence="3">Thioredoxin domain-containing protein</fullName>
    </recommendedName>
</protein>
<gene>
    <name evidence="4" type="ORF">ACHAWU_000613</name>
</gene>
<evidence type="ECO:0000256" key="2">
    <source>
        <dbReference type="SAM" id="MobiDB-lite"/>
    </source>
</evidence>
<feature type="region of interest" description="Disordered" evidence="2">
    <location>
        <begin position="108"/>
        <end position="149"/>
    </location>
</feature>
<dbReference type="AlphaFoldDB" id="A0ABD3MHH4"/>
<comment type="similarity">
    <text evidence="1">Belongs to the thioredoxin family.</text>
</comment>